<dbReference type="InterPro" id="IPR022877">
    <property type="entry name" value="UPF0173"/>
</dbReference>
<name>A0A402CUR7_9BACT</name>
<gene>
    <name evidence="3" type="ORF">CCAX7_11200</name>
</gene>
<proteinExistence type="inferred from homology"/>
<evidence type="ECO:0000256" key="1">
    <source>
        <dbReference type="ARBA" id="ARBA00022801"/>
    </source>
</evidence>
<evidence type="ECO:0000313" key="4">
    <source>
        <dbReference type="Proteomes" id="UP000287394"/>
    </source>
</evidence>
<dbReference type="PANTHER" id="PTHR43546">
    <property type="entry name" value="UPF0173 METAL-DEPENDENT HYDROLASE MJ1163-RELATED"/>
    <property type="match status" value="1"/>
</dbReference>
<dbReference type="FunCoup" id="A0A402CUR7">
    <property type="interactions" value="32"/>
</dbReference>
<organism evidence="3 4">
    <name type="scientific">Capsulimonas corticalis</name>
    <dbReference type="NCBI Taxonomy" id="2219043"/>
    <lineage>
        <taxon>Bacteria</taxon>
        <taxon>Bacillati</taxon>
        <taxon>Armatimonadota</taxon>
        <taxon>Armatimonadia</taxon>
        <taxon>Capsulimonadales</taxon>
        <taxon>Capsulimonadaceae</taxon>
        <taxon>Capsulimonas</taxon>
    </lineage>
</organism>
<dbReference type="Proteomes" id="UP000287394">
    <property type="component" value="Chromosome"/>
</dbReference>
<dbReference type="OrthoDB" id="9803916at2"/>
<dbReference type="SUPFAM" id="SSF56281">
    <property type="entry name" value="Metallo-hydrolase/oxidoreductase"/>
    <property type="match status" value="1"/>
</dbReference>
<dbReference type="InterPro" id="IPR036866">
    <property type="entry name" value="RibonucZ/Hydroxyglut_hydro"/>
</dbReference>
<keyword evidence="4" id="KW-1185">Reference proteome</keyword>
<dbReference type="EMBL" id="AP025739">
    <property type="protein sequence ID" value="BDI29069.1"/>
    <property type="molecule type" value="Genomic_DNA"/>
</dbReference>
<evidence type="ECO:0000256" key="2">
    <source>
        <dbReference type="HAMAP-Rule" id="MF_00457"/>
    </source>
</evidence>
<reference evidence="3 4" key="1">
    <citation type="journal article" date="2019" name="Int. J. Syst. Evol. Microbiol.">
        <title>Capsulimonas corticalis gen. nov., sp. nov., an aerobic capsulated bacterium, of a novel bacterial order, Capsulimonadales ord. nov., of the class Armatimonadia of the phylum Armatimonadetes.</title>
        <authorList>
            <person name="Li J."/>
            <person name="Kudo C."/>
            <person name="Tonouchi A."/>
        </authorList>
    </citation>
    <scope>NUCLEOTIDE SEQUENCE [LARGE SCALE GENOMIC DNA]</scope>
    <source>
        <strain evidence="3 4">AX-7</strain>
    </source>
</reference>
<evidence type="ECO:0000313" key="3">
    <source>
        <dbReference type="EMBL" id="BDI29069.1"/>
    </source>
</evidence>
<dbReference type="NCBIfam" id="NF001911">
    <property type="entry name" value="PRK00685.1"/>
    <property type="match status" value="1"/>
</dbReference>
<dbReference type="KEGG" id="ccot:CCAX7_11200"/>
<dbReference type="HAMAP" id="MF_00457">
    <property type="entry name" value="UPF0173"/>
    <property type="match status" value="1"/>
</dbReference>
<dbReference type="Pfam" id="PF13483">
    <property type="entry name" value="Lactamase_B_3"/>
    <property type="match status" value="1"/>
</dbReference>
<keyword evidence="1 2" id="KW-0378">Hydrolase</keyword>
<comment type="similarity">
    <text evidence="2">Belongs to the UPF0173 family.</text>
</comment>
<dbReference type="RefSeq" id="WP_119321116.1">
    <property type="nucleotide sequence ID" value="NZ_AP025739.1"/>
</dbReference>
<protein>
    <recommendedName>
        <fullName evidence="2">UPF0173 metal-dependent hydrolase CCAX7_11200</fullName>
    </recommendedName>
</protein>
<dbReference type="PANTHER" id="PTHR43546:SF3">
    <property type="entry name" value="UPF0173 METAL-DEPENDENT HYDROLASE MJ1163"/>
    <property type="match status" value="1"/>
</dbReference>
<dbReference type="InterPro" id="IPR001279">
    <property type="entry name" value="Metallo-B-lactamas"/>
</dbReference>
<accession>A0A402CUR7</accession>
<dbReference type="GO" id="GO:0016787">
    <property type="term" value="F:hydrolase activity"/>
    <property type="evidence" value="ECO:0007669"/>
    <property type="project" value="UniProtKB-UniRule"/>
</dbReference>
<sequence length="283" mass="29452">MVRSRCFTQAARFFALALLLLTLAASRSAFAAQTSLTWYGQSAFKLTTPSGKVLLIDPWITNPVNPNGKADVAALTHVDLILISHGHFDHIGDSVAIAKATGAKLVATGDLAGALVAYAGYPKDQAGMDTQGNFGGSLSLLDGEVEITFIPAIHSSAVTPPAGDDHGLGPQYGGSPGGFLIQVKNGPTIYHTGDTDVFSDMSLIPHHHKVDVMLACIGGHYTMGPEGAADAVKLVNPGVVIPMHFGTFPALAGTPAEFDAALKARGVKTKLQTLKVGDTIELK</sequence>
<dbReference type="AlphaFoldDB" id="A0A402CUR7"/>
<dbReference type="Gene3D" id="3.60.15.10">
    <property type="entry name" value="Ribonuclease Z/Hydroxyacylglutathione hydrolase-like"/>
    <property type="match status" value="1"/>
</dbReference>
<dbReference type="SMART" id="SM00849">
    <property type="entry name" value="Lactamase_B"/>
    <property type="match status" value="1"/>
</dbReference>
<dbReference type="InterPro" id="IPR050114">
    <property type="entry name" value="UPF0173_UPF0282_UlaG_hydrolase"/>
</dbReference>